<evidence type="ECO:0000313" key="3">
    <source>
        <dbReference type="Proteomes" id="UP000220828"/>
    </source>
</evidence>
<feature type="domain" description="Helix-turn-helix" evidence="1">
    <location>
        <begin position="40"/>
        <end position="93"/>
    </location>
</feature>
<dbReference type="Pfam" id="PF12728">
    <property type="entry name" value="HTH_17"/>
    <property type="match status" value="1"/>
</dbReference>
<evidence type="ECO:0000259" key="1">
    <source>
        <dbReference type="Pfam" id="PF12728"/>
    </source>
</evidence>
<organism evidence="2 3">
    <name type="scientific">Flavobacterium branchiophilum</name>
    <dbReference type="NCBI Taxonomy" id="55197"/>
    <lineage>
        <taxon>Bacteria</taxon>
        <taxon>Pseudomonadati</taxon>
        <taxon>Bacteroidota</taxon>
        <taxon>Flavobacteriia</taxon>
        <taxon>Flavobacteriales</taxon>
        <taxon>Flavobacteriaceae</taxon>
        <taxon>Flavobacterium</taxon>
    </lineage>
</organism>
<sequence length="97" mass="11101">MESNIAVITVPLSEWSEVKNQLANIGKTLLALQGKNKSEYLTPKEVCELLKCSRNTYQSYINKGILEPIKVKSDKYSKLLFKRVDVEYYLQSRIGSN</sequence>
<dbReference type="InterPro" id="IPR009061">
    <property type="entry name" value="DNA-bd_dom_put_sf"/>
</dbReference>
<evidence type="ECO:0000313" key="2">
    <source>
        <dbReference type="EMBL" id="PDS23559.1"/>
    </source>
</evidence>
<proteinExistence type="predicted"/>
<protein>
    <recommendedName>
        <fullName evidence="1">Helix-turn-helix domain-containing protein</fullName>
    </recommendedName>
</protein>
<dbReference type="SUPFAM" id="SSF46955">
    <property type="entry name" value="Putative DNA-binding domain"/>
    <property type="match status" value="1"/>
</dbReference>
<dbReference type="InterPro" id="IPR041657">
    <property type="entry name" value="HTH_17"/>
</dbReference>
<name>A0A2H3KC19_9FLAO</name>
<accession>A0A2H3KC19</accession>
<dbReference type="RefSeq" id="WP_097554422.1">
    <property type="nucleotide sequence ID" value="NZ_PCMW01000058.1"/>
</dbReference>
<dbReference type="Proteomes" id="UP000220828">
    <property type="component" value="Unassembled WGS sequence"/>
</dbReference>
<dbReference type="AlphaFoldDB" id="A0A2H3KC19"/>
<gene>
    <name evidence="2" type="ORF">B0A77_10665</name>
</gene>
<comment type="caution">
    <text evidence="2">The sequence shown here is derived from an EMBL/GenBank/DDBJ whole genome shotgun (WGS) entry which is preliminary data.</text>
</comment>
<dbReference type="OrthoDB" id="1366011at2"/>
<reference evidence="2 3" key="1">
    <citation type="submission" date="2017-09" db="EMBL/GenBank/DDBJ databases">
        <title>Whole genomes of Flavobacteriaceae.</title>
        <authorList>
            <person name="Stine C."/>
            <person name="Li C."/>
            <person name="Tadesse D."/>
        </authorList>
    </citation>
    <scope>NUCLEOTIDE SEQUENCE [LARGE SCALE GENOMIC DNA]</scope>
    <source>
        <strain evidence="2 3">ATCC 35036</strain>
    </source>
</reference>
<dbReference type="EMBL" id="PCMW01000058">
    <property type="protein sequence ID" value="PDS23559.1"/>
    <property type="molecule type" value="Genomic_DNA"/>
</dbReference>